<reference evidence="4 5" key="1">
    <citation type="submission" date="2020-03" db="EMBL/GenBank/DDBJ databases">
        <title>WGS of actinomycetes isolated from Thailand.</title>
        <authorList>
            <person name="Thawai C."/>
        </authorList>
    </citation>
    <scope>NUCLEOTIDE SEQUENCE [LARGE SCALE GENOMIC DNA]</scope>
    <source>
        <strain evidence="4 5">PRB2-1</strain>
    </source>
</reference>
<evidence type="ECO:0000313" key="4">
    <source>
        <dbReference type="EMBL" id="NJP43730.1"/>
    </source>
</evidence>
<comment type="caution">
    <text evidence="4">The sequence shown here is derived from an EMBL/GenBank/DDBJ whole genome shotgun (WGS) entry which is preliminary data.</text>
</comment>
<dbReference type="Pfam" id="PF13240">
    <property type="entry name" value="Zn_Ribbon_1"/>
    <property type="match status" value="1"/>
</dbReference>
<dbReference type="Pfam" id="PF00498">
    <property type="entry name" value="FHA"/>
    <property type="match status" value="1"/>
</dbReference>
<dbReference type="CDD" id="cd22684">
    <property type="entry name" value="FHA_GarA_OdhI-like"/>
    <property type="match status" value="1"/>
</dbReference>
<evidence type="ECO:0000256" key="1">
    <source>
        <dbReference type="ARBA" id="ARBA00022553"/>
    </source>
</evidence>
<dbReference type="InterPro" id="IPR008984">
    <property type="entry name" value="SMAD_FHA_dom_sf"/>
</dbReference>
<protein>
    <submittedName>
        <fullName evidence="4">FHA domain-containing protein</fullName>
    </submittedName>
</protein>
<dbReference type="Gene3D" id="2.60.200.20">
    <property type="match status" value="1"/>
</dbReference>
<accession>A0ABX0ZIQ7</accession>
<sequence length="272" mass="28454">MPYGRVCVFQGESPVKLFGKLFGKSARQSGDPATARHRAPRSAADEQSAERPLFRNDGQGRGGFSGTPGVAPVDPASSARIGSGEPSASTPGGGFGLVCGRCGHQNAEASRFCSNCGAPLRPGVTGYQSASETTSTISISGIEAYEAEATGQIPTPSLSSEAQAAVDALPPGSALLVVRRGPNSGSRFLLDGELTTAGRHPQSDIFLDDVTVSRRHVEFRRGGDGRFTVADVGSLNGTYVNRERIDAVTLSNGDEVQIGKYRLVFYASQRGF</sequence>
<evidence type="ECO:0000259" key="3">
    <source>
        <dbReference type="PROSITE" id="PS50006"/>
    </source>
</evidence>
<dbReference type="Proteomes" id="UP000734511">
    <property type="component" value="Unassembled WGS sequence"/>
</dbReference>
<gene>
    <name evidence="4" type="ORF">HCN08_09990</name>
</gene>
<dbReference type="PROSITE" id="PS50006">
    <property type="entry name" value="FHA_DOMAIN"/>
    <property type="match status" value="1"/>
</dbReference>
<dbReference type="InterPro" id="IPR026870">
    <property type="entry name" value="Zinc_ribbon_dom"/>
</dbReference>
<name>A0ABX0ZIQ7_9ACTN</name>
<dbReference type="SMART" id="SM00240">
    <property type="entry name" value="FHA"/>
    <property type="match status" value="1"/>
</dbReference>
<keyword evidence="5" id="KW-1185">Reference proteome</keyword>
<dbReference type="PANTHER" id="PTHR23308">
    <property type="entry name" value="NUCLEAR INHIBITOR OF PROTEIN PHOSPHATASE-1"/>
    <property type="match status" value="1"/>
</dbReference>
<evidence type="ECO:0000256" key="2">
    <source>
        <dbReference type="SAM" id="MobiDB-lite"/>
    </source>
</evidence>
<organism evidence="4 5">
    <name type="scientific">Actinacidiphila epipremni</name>
    <dbReference type="NCBI Taxonomy" id="2053013"/>
    <lineage>
        <taxon>Bacteria</taxon>
        <taxon>Bacillati</taxon>
        <taxon>Actinomycetota</taxon>
        <taxon>Actinomycetes</taxon>
        <taxon>Kitasatosporales</taxon>
        <taxon>Streptomycetaceae</taxon>
        <taxon>Actinacidiphila</taxon>
    </lineage>
</organism>
<feature type="domain" description="FHA" evidence="3">
    <location>
        <begin position="195"/>
        <end position="245"/>
    </location>
</feature>
<dbReference type="EMBL" id="JAATEJ010000005">
    <property type="protein sequence ID" value="NJP43730.1"/>
    <property type="molecule type" value="Genomic_DNA"/>
</dbReference>
<proteinExistence type="predicted"/>
<keyword evidence="1" id="KW-0597">Phosphoprotein</keyword>
<dbReference type="SUPFAM" id="SSF49879">
    <property type="entry name" value="SMAD/FHA domain"/>
    <property type="match status" value="1"/>
</dbReference>
<dbReference type="InterPro" id="IPR050923">
    <property type="entry name" value="Cell_Proc_Reg/RNA_Proc"/>
</dbReference>
<feature type="region of interest" description="Disordered" evidence="2">
    <location>
        <begin position="25"/>
        <end position="90"/>
    </location>
</feature>
<dbReference type="InterPro" id="IPR000253">
    <property type="entry name" value="FHA_dom"/>
</dbReference>
<evidence type="ECO:0000313" key="5">
    <source>
        <dbReference type="Proteomes" id="UP000734511"/>
    </source>
</evidence>